<dbReference type="FunFam" id="3.30.420.40:FF:000026">
    <property type="entry name" value="Heat shock protein 70"/>
    <property type="match status" value="1"/>
</dbReference>
<dbReference type="PRINTS" id="PR00301">
    <property type="entry name" value="HEATSHOCK70"/>
</dbReference>
<dbReference type="GO" id="GO:0005524">
    <property type="term" value="F:ATP binding"/>
    <property type="evidence" value="ECO:0007669"/>
    <property type="project" value="UniProtKB-KW"/>
</dbReference>
<evidence type="ECO:0000256" key="4">
    <source>
        <dbReference type="RuleBase" id="RU003322"/>
    </source>
</evidence>
<dbReference type="Pfam" id="PF00012">
    <property type="entry name" value="HSP70"/>
    <property type="match status" value="1"/>
</dbReference>
<dbReference type="InterPro" id="IPR013126">
    <property type="entry name" value="Hsp_70_fam"/>
</dbReference>
<name>A0A068Y4V3_ECHMU</name>
<evidence type="ECO:0000256" key="1">
    <source>
        <dbReference type="ARBA" id="ARBA00007381"/>
    </source>
</evidence>
<dbReference type="Gene3D" id="2.60.34.10">
    <property type="entry name" value="Substrate Binding Domain Of DNAk, Chain A, domain 1"/>
    <property type="match status" value="1"/>
</dbReference>
<accession>A0A068Y4V3</accession>
<dbReference type="Gene3D" id="3.90.640.10">
    <property type="entry name" value="Actin, Chain A, domain 4"/>
    <property type="match status" value="1"/>
</dbReference>
<dbReference type="SUPFAM" id="SSF100934">
    <property type="entry name" value="Heat shock protein 70kD (HSP70), C-terminal subdomain"/>
    <property type="match status" value="1"/>
</dbReference>
<dbReference type="Proteomes" id="UP000017246">
    <property type="component" value="Unassembled WGS sequence"/>
</dbReference>
<dbReference type="Gene3D" id="1.20.1270.10">
    <property type="match status" value="1"/>
</dbReference>
<dbReference type="EMBL" id="LN902842">
    <property type="protein sequence ID" value="CDS39820.1"/>
    <property type="molecule type" value="Genomic_DNA"/>
</dbReference>
<dbReference type="eggNOG" id="KOG0101">
    <property type="taxonomic scope" value="Eukaryota"/>
</dbReference>
<dbReference type="CDD" id="cd24028">
    <property type="entry name" value="ASKHA_NBD_HSP70_HSPA1-like"/>
    <property type="match status" value="1"/>
</dbReference>
<proteinExistence type="inferred from homology"/>
<dbReference type="SUPFAM" id="SSF53067">
    <property type="entry name" value="Actin-like ATPase domain"/>
    <property type="match status" value="2"/>
</dbReference>
<dbReference type="FunFam" id="3.30.30.30:FF:000005">
    <property type="entry name" value="Heat shock protein ssb1"/>
    <property type="match status" value="1"/>
</dbReference>
<evidence type="ECO:0000313" key="8">
    <source>
        <dbReference type="Proteomes" id="UP000017246"/>
    </source>
</evidence>
<evidence type="ECO:0000256" key="5">
    <source>
        <dbReference type="SAM" id="Coils"/>
    </source>
</evidence>
<evidence type="ECO:0000256" key="3">
    <source>
        <dbReference type="ARBA" id="ARBA00022840"/>
    </source>
</evidence>
<evidence type="ECO:0000256" key="2">
    <source>
        <dbReference type="ARBA" id="ARBA00022741"/>
    </source>
</evidence>
<dbReference type="STRING" id="6211.A0A068Y4V3"/>
<dbReference type="AlphaFoldDB" id="A0A068Y4V3"/>
<gene>
    <name evidence="7" type="ORF">EmuJ_000736500</name>
</gene>
<dbReference type="PROSITE" id="PS01036">
    <property type="entry name" value="HSP70_3"/>
    <property type="match status" value="1"/>
</dbReference>
<dbReference type="Gene3D" id="3.30.30.30">
    <property type="match status" value="1"/>
</dbReference>
<feature type="region of interest" description="Disordered" evidence="6">
    <location>
        <begin position="611"/>
        <end position="633"/>
    </location>
</feature>
<dbReference type="PROSITE" id="PS00297">
    <property type="entry name" value="HSP70_1"/>
    <property type="match status" value="1"/>
</dbReference>
<keyword evidence="8" id="KW-1185">Reference proteome</keyword>
<organism evidence="7 8">
    <name type="scientific">Echinococcus multilocularis</name>
    <name type="common">Fox tapeworm</name>
    <dbReference type="NCBI Taxonomy" id="6211"/>
    <lineage>
        <taxon>Eukaryota</taxon>
        <taxon>Metazoa</taxon>
        <taxon>Spiralia</taxon>
        <taxon>Lophotrochozoa</taxon>
        <taxon>Platyhelminthes</taxon>
        <taxon>Cestoda</taxon>
        <taxon>Eucestoda</taxon>
        <taxon>Cyclophyllidea</taxon>
        <taxon>Taeniidae</taxon>
        <taxon>Echinococcus</taxon>
    </lineage>
</organism>
<keyword evidence="2 4" id="KW-0547">Nucleotide-binding</keyword>
<dbReference type="InterPro" id="IPR043129">
    <property type="entry name" value="ATPase_NBD"/>
</dbReference>
<keyword evidence="7" id="KW-0346">Stress response</keyword>
<evidence type="ECO:0000313" key="7">
    <source>
        <dbReference type="EMBL" id="CDS39820.1"/>
    </source>
</evidence>
<evidence type="ECO:0000256" key="6">
    <source>
        <dbReference type="SAM" id="MobiDB-lite"/>
    </source>
</evidence>
<dbReference type="Gene3D" id="3.30.420.40">
    <property type="match status" value="2"/>
</dbReference>
<dbReference type="OrthoDB" id="434160at2759"/>
<dbReference type="InterPro" id="IPR029048">
    <property type="entry name" value="HSP70_C_sf"/>
</dbReference>
<dbReference type="InterPro" id="IPR029047">
    <property type="entry name" value="HSP70_peptide-bd_sf"/>
</dbReference>
<feature type="compositionally biased region" description="Basic and acidic residues" evidence="6">
    <location>
        <begin position="615"/>
        <end position="627"/>
    </location>
</feature>
<reference evidence="7" key="2">
    <citation type="submission" date="2015-11" db="EMBL/GenBank/DDBJ databases">
        <authorList>
            <person name="Zhang Y."/>
            <person name="Guo Z."/>
        </authorList>
    </citation>
    <scope>NUCLEOTIDE SEQUENCE</scope>
</reference>
<sequence>MSTGTAIGIDLGTSFSCVGVFKHNSVEIVANDQDHRTTPTCVAFTDRERLFGEAAMYQMGVNHTNTVFDVKRLIGRTFDDEAVQDDMKHWPFKVINSQGMPKIEVEYRGEKKQFVAEEISAMVLQKMKETAEAYLGERVTDAVITVPAYFSSRQRRATIDAGKIAGLNVLRLINEPTAAAIAYGVKKRSERQHNVLVFDWGGGTLDASILSIENGAFEVKAVGGDTHLGGEDITSRLVDHCVEEFKDMHEGRDLTTKAINRLRKACETAKRKLSTIDCTNVEVVSLFEDMDFCMELTRDQFEQLCSDLFSRMMDVVKSALSAAKMERTDIDEILLVGGSTRIPKVQTMLQNFFNGKKLNRTVNADEAVAYGATLLAAKLTGAIPKSMQHLRLLEVAPLSQWLESSDGTNLEIVERNTRIPIKKKWACKTPTDNIADNTYTIFEGEDQKVNDIYILNVFPSTNYFLDLLGLVKFYLTIEIDKSGILHVSAVEKSFWKRKSITPIEGKVGLSEVKIERMISDAKKMKQEDEKERSRMAAKNVLVNYIYSIKSKIESEEMKQRASEEHRQKLIRTCKEMIKWTDMEENSTKEDYERNRKNLEEMYNGITMVKSSAASDHSDMKCHTDRCGDPPTHL</sequence>
<keyword evidence="3 4" id="KW-0067">ATP-binding</keyword>
<dbReference type="InterPro" id="IPR018181">
    <property type="entry name" value="Heat_shock_70_CS"/>
</dbReference>
<dbReference type="PANTHER" id="PTHR19375">
    <property type="entry name" value="HEAT SHOCK PROTEIN 70KDA"/>
    <property type="match status" value="1"/>
</dbReference>
<keyword evidence="5" id="KW-0175">Coiled coil</keyword>
<reference evidence="7" key="1">
    <citation type="journal article" date="2013" name="Nature">
        <title>The genomes of four tapeworm species reveal adaptations to parasitism.</title>
        <authorList>
            <person name="Tsai I.J."/>
            <person name="Zarowiecki M."/>
            <person name="Holroyd N."/>
            <person name="Garciarrubio A."/>
            <person name="Sanchez-Flores A."/>
            <person name="Brooks K.L."/>
            <person name="Tracey A."/>
            <person name="Bobes R.J."/>
            <person name="Fragoso G."/>
            <person name="Sciutto E."/>
            <person name="Aslett M."/>
            <person name="Beasley H."/>
            <person name="Bennett H.M."/>
            <person name="Cai J."/>
            <person name="Camicia F."/>
            <person name="Clark R."/>
            <person name="Cucher M."/>
            <person name="De Silva N."/>
            <person name="Day T.A."/>
            <person name="Deplazes P."/>
            <person name="Estrada K."/>
            <person name="Fernandez C."/>
            <person name="Holland P.W."/>
            <person name="Hou J."/>
            <person name="Hu S."/>
            <person name="Huckvale T."/>
            <person name="Hung S.S."/>
            <person name="Kamenetzky L."/>
            <person name="Keane J.A."/>
            <person name="Kiss F."/>
            <person name="Koziol U."/>
            <person name="Lambert O."/>
            <person name="Liu K."/>
            <person name="Luo X."/>
            <person name="Luo Y."/>
            <person name="Macchiaroli N."/>
            <person name="Nichol S."/>
            <person name="Paps J."/>
            <person name="Parkinson J."/>
            <person name="Pouchkina-Stantcheva N."/>
            <person name="Riddiford N."/>
            <person name="Rosenzvit M."/>
            <person name="Salinas G."/>
            <person name="Wasmuth J.D."/>
            <person name="Zamanian M."/>
            <person name="Zheng Y."/>
            <person name="Cai X."/>
            <person name="Soberon X."/>
            <person name="Olson P.D."/>
            <person name="Laclette J.P."/>
            <person name="Brehm K."/>
            <person name="Berriman M."/>
            <person name="Garciarrubio A."/>
            <person name="Bobes R.J."/>
            <person name="Fragoso G."/>
            <person name="Sanchez-Flores A."/>
            <person name="Estrada K."/>
            <person name="Cevallos M.A."/>
            <person name="Morett E."/>
            <person name="Gonzalez V."/>
            <person name="Portillo T."/>
            <person name="Ochoa-Leyva A."/>
            <person name="Jose M.V."/>
            <person name="Sciutto E."/>
            <person name="Landa A."/>
            <person name="Jimenez L."/>
            <person name="Valdes V."/>
            <person name="Carrero J.C."/>
            <person name="Larralde C."/>
            <person name="Morales-Montor J."/>
            <person name="Limon-Lason J."/>
            <person name="Soberon X."/>
            <person name="Laclette J.P."/>
        </authorList>
    </citation>
    <scope>NUCLEOTIDE SEQUENCE [LARGE SCALE GENOMIC DNA]</scope>
</reference>
<dbReference type="FunFam" id="3.90.640.10:FF:000010">
    <property type="entry name" value="heat shock 70 kDa protein 14"/>
    <property type="match status" value="1"/>
</dbReference>
<feature type="coiled-coil region" evidence="5">
    <location>
        <begin position="581"/>
        <end position="608"/>
    </location>
</feature>
<protein>
    <submittedName>
        <fullName evidence="7">Heat shock protein 70</fullName>
    </submittedName>
</protein>
<dbReference type="SUPFAM" id="SSF100920">
    <property type="entry name" value="Heat shock protein 70kD (HSP70), peptide-binding domain"/>
    <property type="match status" value="1"/>
</dbReference>
<comment type="similarity">
    <text evidence="1 4">Belongs to the heat shock protein 70 family.</text>
</comment>
<dbReference type="GO" id="GO:0140662">
    <property type="term" value="F:ATP-dependent protein folding chaperone"/>
    <property type="evidence" value="ECO:0007669"/>
    <property type="project" value="InterPro"/>
</dbReference>